<keyword evidence="3" id="KW-0808">Transferase</keyword>
<keyword evidence="1" id="KW-0547">Nucleotide-binding</keyword>
<evidence type="ECO:0000256" key="1">
    <source>
        <dbReference type="PROSITE-ProRule" id="PRU10141"/>
    </source>
</evidence>
<accession>A0A4Z1T400</accession>
<feature type="binding site" evidence="1">
    <location>
        <position position="38"/>
    </location>
    <ligand>
        <name>ATP</name>
        <dbReference type="ChEBI" id="CHEBI:30616"/>
    </ligand>
</feature>
<dbReference type="GO" id="GO:0004672">
    <property type="term" value="F:protein kinase activity"/>
    <property type="evidence" value="ECO:0007669"/>
    <property type="project" value="InterPro"/>
</dbReference>
<comment type="caution">
    <text evidence="3">The sequence shown here is derived from an EMBL/GenBank/DDBJ whole genome shotgun (WGS) entry which is preliminary data.</text>
</comment>
<proteinExistence type="predicted"/>
<dbReference type="Gene3D" id="1.10.510.10">
    <property type="entry name" value="Transferase(Phosphotransferase) domain 1"/>
    <property type="match status" value="1"/>
</dbReference>
<evidence type="ECO:0000259" key="2">
    <source>
        <dbReference type="PROSITE" id="PS50011"/>
    </source>
</evidence>
<sequence length="290" mass="33311">MKDDMGGREEPVLQHPLGYGSSSVVYAASLGGEEVAVKQAQKRRKEDTDMESPFRYEWEVLQRVAGSPWVVRGLFHYMTRRYYCLVLQRCGQTLDSFGQDLRANKPPSQETLGLVLQVIQNMYAGVRYLHQCGLVIRDVSTRNFLQHPDDPSLFVLCDLASAVWFVEGEQYQDTKVTPRYASHRLNIGETISFQDDFEALGYVIIDFLTDRLPWRNCKNPRLIREIKTRCLQSPGRYYSTLPPFLRCLITPYTTTPLDSLLMKLTTVDLESLYTSYPDLASDFAEFDGLF</sequence>
<dbReference type="PROSITE" id="PS00107">
    <property type="entry name" value="PROTEIN_KINASE_ATP"/>
    <property type="match status" value="1"/>
</dbReference>
<keyword evidence="3" id="KW-0418">Kinase</keyword>
<organism evidence="3 4">
    <name type="scientific">Giardia muris</name>
    <dbReference type="NCBI Taxonomy" id="5742"/>
    <lineage>
        <taxon>Eukaryota</taxon>
        <taxon>Metamonada</taxon>
        <taxon>Diplomonadida</taxon>
        <taxon>Hexamitidae</taxon>
        <taxon>Giardiinae</taxon>
        <taxon>Giardia</taxon>
    </lineage>
</organism>
<feature type="domain" description="Protein kinase" evidence="2">
    <location>
        <begin position="11"/>
        <end position="284"/>
    </location>
</feature>
<evidence type="ECO:0000313" key="4">
    <source>
        <dbReference type="Proteomes" id="UP000315496"/>
    </source>
</evidence>
<dbReference type="OrthoDB" id="10020333at2759"/>
<keyword evidence="4" id="KW-1185">Reference proteome</keyword>
<reference evidence="3 4" key="1">
    <citation type="submission" date="2019-05" db="EMBL/GenBank/DDBJ databases">
        <title>The compact genome of Giardia muris reveals important steps in the evolution of intestinal protozoan parasites.</title>
        <authorList>
            <person name="Xu F."/>
            <person name="Jimenez-Gonzalez A."/>
            <person name="Einarsson E."/>
            <person name="Astvaldsson A."/>
            <person name="Peirasmaki D."/>
            <person name="Eckmann L."/>
            <person name="Andersson J.O."/>
            <person name="Svard S.G."/>
            <person name="Jerlstrom-Hultqvist J."/>
        </authorList>
    </citation>
    <scope>NUCLEOTIDE SEQUENCE [LARGE SCALE GENOMIC DNA]</scope>
    <source>
        <strain evidence="3 4">Roberts-Thomson</strain>
    </source>
</reference>
<dbReference type="Proteomes" id="UP000315496">
    <property type="component" value="Chromosome 4"/>
</dbReference>
<keyword evidence="1" id="KW-0067">ATP-binding</keyword>
<name>A0A4Z1T400_GIAMU</name>
<dbReference type="InterPro" id="IPR011009">
    <property type="entry name" value="Kinase-like_dom_sf"/>
</dbReference>
<dbReference type="SUPFAM" id="SSF56112">
    <property type="entry name" value="Protein kinase-like (PK-like)"/>
    <property type="match status" value="1"/>
</dbReference>
<dbReference type="InterPro" id="IPR050235">
    <property type="entry name" value="CK1_Ser-Thr_kinase"/>
</dbReference>
<dbReference type="InterPro" id="IPR017441">
    <property type="entry name" value="Protein_kinase_ATP_BS"/>
</dbReference>
<dbReference type="EMBL" id="VDLU01000004">
    <property type="protein sequence ID" value="TNJ27131.1"/>
    <property type="molecule type" value="Genomic_DNA"/>
</dbReference>
<dbReference type="SMART" id="SM00220">
    <property type="entry name" value="S_TKc"/>
    <property type="match status" value="1"/>
</dbReference>
<evidence type="ECO:0000313" key="3">
    <source>
        <dbReference type="EMBL" id="TNJ27131.1"/>
    </source>
</evidence>
<dbReference type="Pfam" id="PF00069">
    <property type="entry name" value="Pkinase"/>
    <property type="match status" value="1"/>
</dbReference>
<dbReference type="AlphaFoldDB" id="A0A4Z1T400"/>
<protein>
    <submittedName>
        <fullName evidence="3">Kinase</fullName>
    </submittedName>
</protein>
<dbReference type="GO" id="GO:0005524">
    <property type="term" value="F:ATP binding"/>
    <property type="evidence" value="ECO:0007669"/>
    <property type="project" value="UniProtKB-UniRule"/>
</dbReference>
<dbReference type="PANTHER" id="PTHR11909">
    <property type="entry name" value="CASEIN KINASE-RELATED"/>
    <property type="match status" value="1"/>
</dbReference>
<dbReference type="VEuPathDB" id="GiardiaDB:GMRT_12789"/>
<dbReference type="InterPro" id="IPR000719">
    <property type="entry name" value="Prot_kinase_dom"/>
</dbReference>
<dbReference type="PROSITE" id="PS50011">
    <property type="entry name" value="PROTEIN_KINASE_DOM"/>
    <property type="match status" value="1"/>
</dbReference>
<gene>
    <name evidence="3" type="ORF">GMRT_12789</name>
</gene>